<dbReference type="RefSeq" id="WP_114642514.1">
    <property type="nucleotide sequence ID" value="NZ_JAACIO010000010.1"/>
</dbReference>
<dbReference type="EMBL" id="QUAJ01000014">
    <property type="protein sequence ID" value="REI40956.1"/>
    <property type="molecule type" value="Genomic_DNA"/>
</dbReference>
<reference evidence="2 3" key="1">
    <citation type="submission" date="2018-08" db="EMBL/GenBank/DDBJ databases">
        <title>Draft genome sequence of Psychrilyobacter sp. strain SD5 isolated from Black Sea water.</title>
        <authorList>
            <person name="Yadav S."/>
            <person name="Villanueva L."/>
            <person name="Damste J.S.S."/>
        </authorList>
    </citation>
    <scope>NUCLEOTIDE SEQUENCE [LARGE SCALE GENOMIC DNA]</scope>
    <source>
        <strain evidence="2 3">SD5</strain>
    </source>
</reference>
<keyword evidence="1" id="KW-0472">Membrane</keyword>
<evidence type="ECO:0000313" key="3">
    <source>
        <dbReference type="Proteomes" id="UP000263486"/>
    </source>
</evidence>
<protein>
    <recommendedName>
        <fullName evidence="4">YeeE/YedE family protein</fullName>
    </recommendedName>
</protein>
<feature type="transmembrane region" description="Helical" evidence="1">
    <location>
        <begin position="75"/>
        <end position="98"/>
    </location>
</feature>
<dbReference type="Proteomes" id="UP000263486">
    <property type="component" value="Unassembled WGS sequence"/>
</dbReference>
<comment type="caution">
    <text evidence="2">The sequence shown here is derived from an EMBL/GenBank/DDBJ whole genome shotgun (WGS) entry which is preliminary data.</text>
</comment>
<feature type="transmembrane region" description="Helical" evidence="1">
    <location>
        <begin position="151"/>
        <end position="175"/>
    </location>
</feature>
<gene>
    <name evidence="2" type="ORF">DYH56_09000</name>
</gene>
<keyword evidence="3" id="KW-1185">Reference proteome</keyword>
<feature type="transmembrane region" description="Helical" evidence="1">
    <location>
        <begin position="12"/>
        <end position="30"/>
    </location>
</feature>
<evidence type="ECO:0008006" key="4">
    <source>
        <dbReference type="Google" id="ProtNLM"/>
    </source>
</evidence>
<proteinExistence type="predicted"/>
<feature type="transmembrane region" description="Helical" evidence="1">
    <location>
        <begin position="119"/>
        <end position="145"/>
    </location>
</feature>
<organism evidence="2 3">
    <name type="scientific">Psychrilyobacter piezotolerans</name>
    <dbReference type="NCBI Taxonomy" id="2293438"/>
    <lineage>
        <taxon>Bacteria</taxon>
        <taxon>Fusobacteriati</taxon>
        <taxon>Fusobacteriota</taxon>
        <taxon>Fusobacteriia</taxon>
        <taxon>Fusobacteriales</taxon>
        <taxon>Fusobacteriaceae</taxon>
        <taxon>Psychrilyobacter</taxon>
    </lineage>
</organism>
<accession>A0ABX9KGZ0</accession>
<evidence type="ECO:0000313" key="2">
    <source>
        <dbReference type="EMBL" id="REI40956.1"/>
    </source>
</evidence>
<name>A0ABX9KGZ0_9FUSO</name>
<sequence length="179" mass="19750">MTNLNKILRDKSSRRIGFLAGLIYFILYLYSVGDISLENDIQGGIFFLSNWRDVIFKMKSTFIWEAVGVISGKNIYMAISPLNILLGVILSGLIFVNISTALYAKKHPGSCPLGMKTGFLGVFASFLGGFACCVPTFIIVLGPIFSGLTLFFIKIRVFLIPGSLLILIWGAIWGVKRVK</sequence>
<keyword evidence="1" id="KW-1133">Transmembrane helix</keyword>
<evidence type="ECO:0000256" key="1">
    <source>
        <dbReference type="SAM" id="Phobius"/>
    </source>
</evidence>
<keyword evidence="1" id="KW-0812">Transmembrane</keyword>